<dbReference type="Proteomes" id="UP000499080">
    <property type="component" value="Unassembled WGS sequence"/>
</dbReference>
<name>A0A4Y2H332_ARAVE</name>
<protein>
    <submittedName>
        <fullName evidence="1">Uncharacterized protein</fullName>
    </submittedName>
</protein>
<dbReference type="AlphaFoldDB" id="A0A4Y2H332"/>
<evidence type="ECO:0000313" key="2">
    <source>
        <dbReference type="Proteomes" id="UP000499080"/>
    </source>
</evidence>
<sequence length="113" mass="13029">MQQVLAPQRTPCAAACLHIDSGVPCSETARRFLNAKSLVFRTEACDKTRQLGLWFRILLQLSVHYNWMRKTGTCTDEFFLVVCDRDMKGSQLKCTKSLRFISEKTDRKLISRI</sequence>
<organism evidence="1 2">
    <name type="scientific">Araneus ventricosus</name>
    <name type="common">Orbweaver spider</name>
    <name type="synonym">Epeira ventricosa</name>
    <dbReference type="NCBI Taxonomy" id="182803"/>
    <lineage>
        <taxon>Eukaryota</taxon>
        <taxon>Metazoa</taxon>
        <taxon>Ecdysozoa</taxon>
        <taxon>Arthropoda</taxon>
        <taxon>Chelicerata</taxon>
        <taxon>Arachnida</taxon>
        <taxon>Araneae</taxon>
        <taxon>Araneomorphae</taxon>
        <taxon>Entelegynae</taxon>
        <taxon>Araneoidea</taxon>
        <taxon>Araneidae</taxon>
        <taxon>Araneus</taxon>
    </lineage>
</organism>
<evidence type="ECO:0000313" key="1">
    <source>
        <dbReference type="EMBL" id="GBM59579.1"/>
    </source>
</evidence>
<keyword evidence="2" id="KW-1185">Reference proteome</keyword>
<dbReference type="EMBL" id="BGPR01001689">
    <property type="protein sequence ID" value="GBM59579.1"/>
    <property type="molecule type" value="Genomic_DNA"/>
</dbReference>
<accession>A0A4Y2H332</accession>
<proteinExistence type="predicted"/>
<reference evidence="1 2" key="1">
    <citation type="journal article" date="2019" name="Sci. Rep.">
        <title>Orb-weaving spider Araneus ventricosus genome elucidates the spidroin gene catalogue.</title>
        <authorList>
            <person name="Kono N."/>
            <person name="Nakamura H."/>
            <person name="Ohtoshi R."/>
            <person name="Moran D.A.P."/>
            <person name="Shinohara A."/>
            <person name="Yoshida Y."/>
            <person name="Fujiwara M."/>
            <person name="Mori M."/>
            <person name="Tomita M."/>
            <person name="Arakawa K."/>
        </authorList>
    </citation>
    <scope>NUCLEOTIDE SEQUENCE [LARGE SCALE GENOMIC DNA]</scope>
</reference>
<comment type="caution">
    <text evidence="1">The sequence shown here is derived from an EMBL/GenBank/DDBJ whole genome shotgun (WGS) entry which is preliminary data.</text>
</comment>
<gene>
    <name evidence="1" type="ORF">AVEN_30080_1</name>
</gene>